<keyword evidence="3" id="KW-0677">Repeat</keyword>
<name>D8R853_SELML</name>
<dbReference type="InterPro" id="IPR008847">
    <property type="entry name" value="Suf"/>
</dbReference>
<feature type="domain" description="RRM" evidence="8">
    <location>
        <begin position="629"/>
        <end position="726"/>
    </location>
</feature>
<feature type="compositionally biased region" description="Basic and acidic residues" evidence="7">
    <location>
        <begin position="728"/>
        <end position="743"/>
    </location>
</feature>
<reference evidence="9 10" key="1">
    <citation type="journal article" date="2011" name="Science">
        <title>The Selaginella genome identifies genetic changes associated with the evolution of vascular plants.</title>
        <authorList>
            <person name="Banks J.A."/>
            <person name="Nishiyama T."/>
            <person name="Hasebe M."/>
            <person name="Bowman J.L."/>
            <person name="Gribskov M."/>
            <person name="dePamphilis C."/>
            <person name="Albert V.A."/>
            <person name="Aono N."/>
            <person name="Aoyama T."/>
            <person name="Ambrose B.A."/>
            <person name="Ashton N.W."/>
            <person name="Axtell M.J."/>
            <person name="Barker E."/>
            <person name="Barker M.S."/>
            <person name="Bennetzen J.L."/>
            <person name="Bonawitz N.D."/>
            <person name="Chapple C."/>
            <person name="Cheng C."/>
            <person name="Correa L.G."/>
            <person name="Dacre M."/>
            <person name="DeBarry J."/>
            <person name="Dreyer I."/>
            <person name="Elias M."/>
            <person name="Engstrom E.M."/>
            <person name="Estelle M."/>
            <person name="Feng L."/>
            <person name="Finet C."/>
            <person name="Floyd S.K."/>
            <person name="Frommer W.B."/>
            <person name="Fujita T."/>
            <person name="Gramzow L."/>
            <person name="Gutensohn M."/>
            <person name="Harholt J."/>
            <person name="Hattori M."/>
            <person name="Heyl A."/>
            <person name="Hirai T."/>
            <person name="Hiwatashi Y."/>
            <person name="Ishikawa M."/>
            <person name="Iwata M."/>
            <person name="Karol K.G."/>
            <person name="Koehler B."/>
            <person name="Kolukisaoglu U."/>
            <person name="Kubo M."/>
            <person name="Kurata T."/>
            <person name="Lalonde S."/>
            <person name="Li K."/>
            <person name="Li Y."/>
            <person name="Litt A."/>
            <person name="Lyons E."/>
            <person name="Manning G."/>
            <person name="Maruyama T."/>
            <person name="Michael T.P."/>
            <person name="Mikami K."/>
            <person name="Miyazaki S."/>
            <person name="Morinaga S."/>
            <person name="Murata T."/>
            <person name="Mueller-Roeber B."/>
            <person name="Nelson D.R."/>
            <person name="Obara M."/>
            <person name="Oguri Y."/>
            <person name="Olmstead R.G."/>
            <person name="Onodera N."/>
            <person name="Petersen B.L."/>
            <person name="Pils B."/>
            <person name="Prigge M."/>
            <person name="Rensing S.A."/>
            <person name="Riano-Pachon D.M."/>
            <person name="Roberts A.W."/>
            <person name="Sato Y."/>
            <person name="Scheller H.V."/>
            <person name="Schulz B."/>
            <person name="Schulz C."/>
            <person name="Shakirov E.V."/>
            <person name="Shibagaki N."/>
            <person name="Shinohara N."/>
            <person name="Shippen D.E."/>
            <person name="Soerensen I."/>
            <person name="Sotooka R."/>
            <person name="Sugimoto N."/>
            <person name="Sugita M."/>
            <person name="Sumikawa N."/>
            <person name="Tanurdzic M."/>
            <person name="Theissen G."/>
            <person name="Ulvskov P."/>
            <person name="Wakazuki S."/>
            <person name="Weng J.K."/>
            <person name="Willats W.W."/>
            <person name="Wipf D."/>
            <person name="Wolf P.G."/>
            <person name="Yang L."/>
            <person name="Zimmer A.D."/>
            <person name="Zhu Q."/>
            <person name="Mitros T."/>
            <person name="Hellsten U."/>
            <person name="Loque D."/>
            <person name="Otillar R."/>
            <person name="Salamov A."/>
            <person name="Schmutz J."/>
            <person name="Shapiro H."/>
            <person name="Lindquist E."/>
            <person name="Lucas S."/>
            <person name="Rokhsar D."/>
            <person name="Grigoriev I.V."/>
        </authorList>
    </citation>
    <scope>NUCLEOTIDE SEQUENCE [LARGE SCALE GENOMIC DNA]</scope>
</reference>
<dbReference type="AlphaFoldDB" id="D8R853"/>
<dbReference type="Gene3D" id="1.25.40.10">
    <property type="entry name" value="Tetratricopeptide repeat domain"/>
    <property type="match status" value="2"/>
</dbReference>
<keyword evidence="2" id="KW-0507">mRNA processing</keyword>
<dbReference type="GO" id="GO:0005634">
    <property type="term" value="C:nucleus"/>
    <property type="evidence" value="ECO:0007669"/>
    <property type="project" value="UniProtKB-SubCell"/>
</dbReference>
<dbReference type="InterPro" id="IPR012677">
    <property type="entry name" value="Nucleotide-bd_a/b_plait_sf"/>
</dbReference>
<keyword evidence="6" id="KW-0694">RNA-binding</keyword>
<dbReference type="SMART" id="SM00360">
    <property type="entry name" value="RRM"/>
    <property type="match status" value="1"/>
</dbReference>
<proteinExistence type="predicted"/>
<dbReference type="HOGENOM" id="CLU_007172_2_0_1"/>
<dbReference type="SMART" id="SM00386">
    <property type="entry name" value="HAT"/>
    <property type="match status" value="8"/>
</dbReference>
<comment type="subcellular location">
    <subcellularLocation>
        <location evidence="1">Nucleus</location>
    </subcellularLocation>
</comment>
<feature type="compositionally biased region" description="Basic and acidic residues" evidence="7">
    <location>
        <begin position="531"/>
        <end position="547"/>
    </location>
</feature>
<dbReference type="Proteomes" id="UP000001514">
    <property type="component" value="Unassembled WGS sequence"/>
</dbReference>
<dbReference type="KEGG" id="smo:SELMODRAFT_408389"/>
<dbReference type="InterPro" id="IPR035979">
    <property type="entry name" value="RBD_domain_sf"/>
</dbReference>
<evidence type="ECO:0000256" key="4">
    <source>
        <dbReference type="ARBA" id="ARBA00023187"/>
    </source>
</evidence>
<dbReference type="PANTHER" id="PTHR17204">
    <property type="entry name" value="PRE-MRNA PROCESSING PROTEIN PRP39-RELATED"/>
    <property type="match status" value="1"/>
</dbReference>
<evidence type="ECO:0000313" key="10">
    <source>
        <dbReference type="Proteomes" id="UP000001514"/>
    </source>
</evidence>
<evidence type="ECO:0000256" key="5">
    <source>
        <dbReference type="ARBA" id="ARBA00023242"/>
    </source>
</evidence>
<keyword evidence="10" id="KW-1185">Reference proteome</keyword>
<evidence type="ECO:0000256" key="3">
    <source>
        <dbReference type="ARBA" id="ARBA00022737"/>
    </source>
</evidence>
<dbReference type="STRING" id="88036.D8R853"/>
<dbReference type="Pfam" id="PF05843">
    <property type="entry name" value="Suf"/>
    <property type="match status" value="1"/>
</dbReference>
<dbReference type="InParanoid" id="D8R853"/>
<dbReference type="SUPFAM" id="SSF54928">
    <property type="entry name" value="RNA-binding domain, RBD"/>
    <property type="match status" value="1"/>
</dbReference>
<dbReference type="eggNOG" id="KOG0128">
    <property type="taxonomic scope" value="Eukaryota"/>
</dbReference>
<feature type="region of interest" description="Disordered" evidence="7">
    <location>
        <begin position="530"/>
        <end position="615"/>
    </location>
</feature>
<dbReference type="EMBL" id="GL377573">
    <property type="protein sequence ID" value="EFJ31644.1"/>
    <property type="molecule type" value="Genomic_DNA"/>
</dbReference>
<evidence type="ECO:0000259" key="8">
    <source>
        <dbReference type="PROSITE" id="PS50102"/>
    </source>
</evidence>
<keyword evidence="5" id="KW-0539">Nucleus</keyword>
<dbReference type="Gramene" id="EFJ31644">
    <property type="protein sequence ID" value="EFJ31644"/>
    <property type="gene ID" value="SELMODRAFT_408389"/>
</dbReference>
<dbReference type="InterPro" id="IPR000504">
    <property type="entry name" value="RRM_dom"/>
</dbReference>
<dbReference type="InterPro" id="IPR011990">
    <property type="entry name" value="TPR-like_helical_dom_sf"/>
</dbReference>
<feature type="region of interest" description="Disordered" evidence="7">
    <location>
        <begin position="1"/>
        <end position="21"/>
    </location>
</feature>
<dbReference type="PROSITE" id="PS50102">
    <property type="entry name" value="RRM"/>
    <property type="match status" value="1"/>
</dbReference>
<dbReference type="OMA" id="WLEYTHY"/>
<evidence type="ECO:0000313" key="9">
    <source>
        <dbReference type="EMBL" id="EFJ31644.1"/>
    </source>
</evidence>
<dbReference type="Gene3D" id="3.30.70.330">
    <property type="match status" value="1"/>
</dbReference>
<evidence type="ECO:0000256" key="1">
    <source>
        <dbReference type="ARBA" id="ARBA00004123"/>
    </source>
</evidence>
<dbReference type="GO" id="GO:0003723">
    <property type="term" value="F:RNA binding"/>
    <property type="evidence" value="ECO:0007669"/>
    <property type="project" value="UniProtKB-UniRule"/>
</dbReference>
<accession>D8R853</accession>
<feature type="region of interest" description="Disordered" evidence="7">
    <location>
        <begin position="718"/>
        <end position="748"/>
    </location>
</feature>
<organism evidence="10">
    <name type="scientific">Selaginella moellendorffii</name>
    <name type="common">Spikemoss</name>
    <dbReference type="NCBI Taxonomy" id="88036"/>
    <lineage>
        <taxon>Eukaryota</taxon>
        <taxon>Viridiplantae</taxon>
        <taxon>Streptophyta</taxon>
        <taxon>Embryophyta</taxon>
        <taxon>Tracheophyta</taxon>
        <taxon>Lycopodiopsida</taxon>
        <taxon>Selaginellales</taxon>
        <taxon>Selaginellaceae</taxon>
        <taxon>Selaginella</taxon>
    </lineage>
</organism>
<feature type="compositionally biased region" description="Basic and acidic residues" evidence="7">
    <location>
        <begin position="562"/>
        <end position="603"/>
    </location>
</feature>
<dbReference type="GO" id="GO:0006397">
    <property type="term" value="P:mRNA processing"/>
    <property type="evidence" value="ECO:0007669"/>
    <property type="project" value="UniProtKB-KW"/>
</dbReference>
<protein>
    <recommendedName>
        <fullName evidence="8">RRM domain-containing protein</fullName>
    </recommendedName>
</protein>
<dbReference type="PANTHER" id="PTHR17204:SF25">
    <property type="entry name" value="RRM DOMAIN-CONTAINING PROTEIN"/>
    <property type="match status" value="1"/>
</dbReference>
<keyword evidence="4" id="KW-0508">mRNA splicing</keyword>
<evidence type="ECO:0000256" key="7">
    <source>
        <dbReference type="SAM" id="MobiDB-lite"/>
    </source>
</evidence>
<dbReference type="Pfam" id="PF00076">
    <property type="entry name" value="RRM_1"/>
    <property type="match status" value="1"/>
</dbReference>
<evidence type="ECO:0000256" key="2">
    <source>
        <dbReference type="ARBA" id="ARBA00022664"/>
    </source>
</evidence>
<sequence length="777" mass="88961">MADEEMASSSDSESERENGEDELAAVEVALAANPDSYEAHEQYVAALRKAGHLDRLRAAREAMNALFPIPGRMWREWARDEANLLDGSDISPVVELYERGLREYLDVPLWLDYLEFVEDRDPGVSQCTPQGLQKMRELYERAITASGIHATEGSAIWEAYREFEQAVLLTMAEYTDGDKEKEKQAGRVESLFHRQLAVPLSNHASTLNDYIEWEREQGKTIGSLEDKFAGVDANVLAAYKKAESGWLECKVFENSLSGKPADAELLQNYLIYIDFEQKKSKSDPARVQVLFERAVTAFPVSGDLWLKYTGYLDQKLKVAVVCKNVYARAVRNCPWVGELWRKYLLTLERFNSSDEEMSEVFEQSMKRGFQTPSEYLDVFLTRVDGLRRQMASVERLREVFQRAADLLANYFPDFVDRSLRLQGYWARMEVRLAKDISAARSIWERLVKSSGWMTEVWQGYINMELGLENINEVRALYRKCYSRKLEGNGSKVICEAWLQFEREFGTLEDFEKASLKAGQRLEEIQSIEAVQDTKEFKEPKMKHERGNQESSAQAAKRKRPKDVKEEKKRQKVAPKRELGKLHSEAKMATNEGDRDASEREKPNEQGQPPDGRGEAATQFKKNRVFTDELTAFVSNIDLELTEKELKEFFTPCGGLKGVRLLRDRNTRRSRVKTKSCETEFTFLTKLLPMQGLAYIDFENEENLAAAISKNRTKLGARKVSVARSKPKPKQEGGSEKVERDKIKPLGWQGSALKSDEALNSNEEFRKTLLKSKEKVVT</sequence>
<dbReference type="GO" id="GO:0008380">
    <property type="term" value="P:RNA splicing"/>
    <property type="evidence" value="ECO:0007669"/>
    <property type="project" value="UniProtKB-KW"/>
</dbReference>
<gene>
    <name evidence="9" type="ORF">SELMODRAFT_408389</name>
</gene>
<dbReference type="SUPFAM" id="SSF48452">
    <property type="entry name" value="TPR-like"/>
    <property type="match status" value="1"/>
</dbReference>
<dbReference type="InterPro" id="IPR003107">
    <property type="entry name" value="HAT"/>
</dbReference>
<evidence type="ECO:0000256" key="6">
    <source>
        <dbReference type="PROSITE-ProRule" id="PRU00176"/>
    </source>
</evidence>
<dbReference type="FunCoup" id="D8R853">
    <property type="interactions" value="4634"/>
</dbReference>